<keyword evidence="9 14" id="KW-0798">TonB box</keyword>
<name>A0A507ZWW3_9GAMM</name>
<evidence type="ECO:0000256" key="3">
    <source>
        <dbReference type="ARBA" id="ARBA00022452"/>
    </source>
</evidence>
<dbReference type="RefSeq" id="WP_141519056.1">
    <property type="nucleotide sequence ID" value="NZ_VICE01000111.1"/>
</dbReference>
<sequence length="729" mass="79520">MNRKHLSIAITCALLAPSAWAQDAGTTAAQGERAAATLDAVTVTARKREETLQEVPVAVTAFTADALDRLDVEDLSDLDAQVPNLTIYAARGSSSTVTAYIRGIGQSDPLWGVDPGVGIYLDDVYIARPQGALLDVFDVDRIEVLRGPQGTLYGKNTIGGAIKYISRGLPASTDGFASVTAGTNGQLDVKAALGGSFGGNDALRGRISVASLNRDGYGENRITKQDVSDKEILTLRAELGAYVSDDFDIRFAYDWMDDQSGVRGAKMLAPNPFAPGYAPLDDRYDVRNGMPNVNDTDMQGLSATANWRVNDDWSAKYVIAKRESDTETNIDFDTLPNTIADVKAFYSDEQVSNELQVNYDAGGRARGVMGLYWFDGEAGGQVLNNFFGLLFGDTQGTVYTESFALYADWTFDLTDRLQLDVGARYTDEDKRADVLNRGYSDATYTTPISVAADFDKTINFKNTSPKVSLDYQVTPDIMVYGAASRGFKSGGYNIRAQATAVPRSAEPFDDEVVDSYEVGSKMAFLDQTLFLNLAAFHNRYKDIQLSVFTAFDADGDGVEDSFFGDFTNAGEGTVNGVEVEYQWLPSQHWAISGNLAWLDAEYDEFITNGVNVADSQEFTNAPEFSGAINVEYRLPLANGGDVSTRVGYSYQSEVYPTTDLSEAIRQDGYGLLNAGVIWRANDTWSLSLQGKNLLDEEYRTTGYNIPVLGVLTGFYGPPREVSLTARYDF</sequence>
<protein>
    <submittedName>
        <fullName evidence="18">TonB-dependent receptor</fullName>
    </submittedName>
</protein>
<evidence type="ECO:0000259" key="17">
    <source>
        <dbReference type="Pfam" id="PF07715"/>
    </source>
</evidence>
<keyword evidence="19" id="KW-1185">Reference proteome</keyword>
<dbReference type="InterPro" id="IPR036942">
    <property type="entry name" value="Beta-barrel_TonB_sf"/>
</dbReference>
<evidence type="ECO:0000256" key="8">
    <source>
        <dbReference type="ARBA" id="ARBA00023065"/>
    </source>
</evidence>
<comment type="subcellular location">
    <subcellularLocation>
        <location evidence="1 12">Cell outer membrane</location>
        <topology evidence="1 12">Multi-pass membrane protein</topology>
    </subcellularLocation>
</comment>
<feature type="signal peptide" evidence="15">
    <location>
        <begin position="1"/>
        <end position="21"/>
    </location>
</feature>
<comment type="similarity">
    <text evidence="12 14">Belongs to the TonB-dependent receptor family.</text>
</comment>
<keyword evidence="5 12" id="KW-0812">Transmembrane</keyword>
<keyword evidence="8" id="KW-0406">Ion transport</keyword>
<evidence type="ECO:0000313" key="19">
    <source>
        <dbReference type="Proteomes" id="UP000318212"/>
    </source>
</evidence>
<dbReference type="OrthoDB" id="127311at2"/>
<dbReference type="InterPro" id="IPR039426">
    <property type="entry name" value="TonB-dep_rcpt-like"/>
</dbReference>
<keyword evidence="11 12" id="KW-0998">Cell outer membrane</keyword>
<dbReference type="PROSITE" id="PS52016">
    <property type="entry name" value="TONB_DEPENDENT_REC_3"/>
    <property type="match status" value="1"/>
</dbReference>
<evidence type="ECO:0000256" key="14">
    <source>
        <dbReference type="RuleBase" id="RU003357"/>
    </source>
</evidence>
<evidence type="ECO:0000256" key="2">
    <source>
        <dbReference type="ARBA" id="ARBA00022448"/>
    </source>
</evidence>
<comment type="caution">
    <text evidence="18">The sequence shown here is derived from an EMBL/GenBank/DDBJ whole genome shotgun (WGS) entry which is preliminary data.</text>
</comment>
<proteinExistence type="inferred from homology"/>
<evidence type="ECO:0000256" key="12">
    <source>
        <dbReference type="PROSITE-ProRule" id="PRU01360"/>
    </source>
</evidence>
<keyword evidence="6 15" id="KW-0732">Signal</keyword>
<feature type="domain" description="TonB-dependent receptor-like beta-barrel" evidence="16">
    <location>
        <begin position="242"/>
        <end position="693"/>
    </location>
</feature>
<evidence type="ECO:0000256" key="1">
    <source>
        <dbReference type="ARBA" id="ARBA00004571"/>
    </source>
</evidence>
<dbReference type="SUPFAM" id="SSF56935">
    <property type="entry name" value="Porins"/>
    <property type="match status" value="1"/>
</dbReference>
<evidence type="ECO:0000313" key="18">
    <source>
        <dbReference type="EMBL" id="TQD42206.1"/>
    </source>
</evidence>
<dbReference type="CDD" id="cd01347">
    <property type="entry name" value="ligand_gated_channel"/>
    <property type="match status" value="1"/>
</dbReference>
<evidence type="ECO:0000256" key="5">
    <source>
        <dbReference type="ARBA" id="ARBA00022692"/>
    </source>
</evidence>
<dbReference type="PANTHER" id="PTHR32552">
    <property type="entry name" value="FERRICHROME IRON RECEPTOR-RELATED"/>
    <property type="match status" value="1"/>
</dbReference>
<dbReference type="InterPro" id="IPR010917">
    <property type="entry name" value="TonB_rcpt_CS"/>
</dbReference>
<accession>A0A507ZWW3</accession>
<organism evidence="18 19">
    <name type="scientific">Marilutibacter aestuarii</name>
    <dbReference type="NCBI Taxonomy" id="1706195"/>
    <lineage>
        <taxon>Bacteria</taxon>
        <taxon>Pseudomonadati</taxon>
        <taxon>Pseudomonadota</taxon>
        <taxon>Gammaproteobacteria</taxon>
        <taxon>Lysobacterales</taxon>
        <taxon>Lysobacteraceae</taxon>
        <taxon>Marilutibacter</taxon>
    </lineage>
</organism>
<feature type="short sequence motif" description="TonB C-terminal box" evidence="13">
    <location>
        <begin position="712"/>
        <end position="729"/>
    </location>
</feature>
<keyword evidence="3 12" id="KW-1134">Transmembrane beta strand</keyword>
<keyword evidence="2 12" id="KW-0813">Transport</keyword>
<dbReference type="PROSITE" id="PS01156">
    <property type="entry name" value="TONB_DEPENDENT_REC_2"/>
    <property type="match status" value="1"/>
</dbReference>
<evidence type="ECO:0000256" key="13">
    <source>
        <dbReference type="PROSITE-ProRule" id="PRU10144"/>
    </source>
</evidence>
<dbReference type="InterPro" id="IPR012910">
    <property type="entry name" value="Plug_dom"/>
</dbReference>
<dbReference type="InterPro" id="IPR000531">
    <property type="entry name" value="Beta-barrel_TonB"/>
</dbReference>
<dbReference type="GO" id="GO:0009279">
    <property type="term" value="C:cell outer membrane"/>
    <property type="evidence" value="ECO:0007669"/>
    <property type="project" value="UniProtKB-SubCell"/>
</dbReference>
<keyword evidence="4" id="KW-0410">Iron transport</keyword>
<reference evidence="18 19" key="1">
    <citation type="submission" date="2019-06" db="EMBL/GenBank/DDBJ databases">
        <title>Lysobacter alkalisoli sp. nov. isolated from saline soil.</title>
        <authorList>
            <person name="Sun J.-Q."/>
            <person name="Xu L."/>
        </authorList>
    </citation>
    <scope>NUCLEOTIDE SEQUENCE [LARGE SCALE GENOMIC DNA]</scope>
    <source>
        <strain evidence="18 19">JCM 31130</strain>
    </source>
</reference>
<dbReference type="EMBL" id="VICE01000111">
    <property type="protein sequence ID" value="TQD42206.1"/>
    <property type="molecule type" value="Genomic_DNA"/>
</dbReference>
<feature type="domain" description="TonB-dependent receptor plug" evidence="17">
    <location>
        <begin position="52"/>
        <end position="161"/>
    </location>
</feature>
<dbReference type="Pfam" id="PF07715">
    <property type="entry name" value="Plug"/>
    <property type="match status" value="1"/>
</dbReference>
<evidence type="ECO:0000256" key="15">
    <source>
        <dbReference type="SAM" id="SignalP"/>
    </source>
</evidence>
<dbReference type="Proteomes" id="UP000318212">
    <property type="component" value="Unassembled WGS sequence"/>
</dbReference>
<dbReference type="GO" id="GO:0006826">
    <property type="term" value="P:iron ion transport"/>
    <property type="evidence" value="ECO:0007669"/>
    <property type="project" value="UniProtKB-KW"/>
</dbReference>
<keyword evidence="7" id="KW-0408">Iron</keyword>
<evidence type="ECO:0000256" key="6">
    <source>
        <dbReference type="ARBA" id="ARBA00022729"/>
    </source>
</evidence>
<evidence type="ECO:0000256" key="7">
    <source>
        <dbReference type="ARBA" id="ARBA00023004"/>
    </source>
</evidence>
<keyword evidence="10 12" id="KW-0472">Membrane</keyword>
<evidence type="ECO:0000256" key="10">
    <source>
        <dbReference type="ARBA" id="ARBA00023136"/>
    </source>
</evidence>
<dbReference type="Gene3D" id="2.40.170.20">
    <property type="entry name" value="TonB-dependent receptor, beta-barrel domain"/>
    <property type="match status" value="1"/>
</dbReference>
<dbReference type="Pfam" id="PF00593">
    <property type="entry name" value="TonB_dep_Rec_b-barrel"/>
    <property type="match status" value="1"/>
</dbReference>
<gene>
    <name evidence="18" type="ORF">FKV25_12120</name>
</gene>
<dbReference type="AlphaFoldDB" id="A0A507ZWW3"/>
<evidence type="ECO:0000256" key="4">
    <source>
        <dbReference type="ARBA" id="ARBA00022496"/>
    </source>
</evidence>
<evidence type="ECO:0000259" key="16">
    <source>
        <dbReference type="Pfam" id="PF00593"/>
    </source>
</evidence>
<keyword evidence="18" id="KW-0675">Receptor</keyword>
<dbReference type="PANTHER" id="PTHR32552:SF81">
    <property type="entry name" value="TONB-DEPENDENT OUTER MEMBRANE RECEPTOR"/>
    <property type="match status" value="1"/>
</dbReference>
<evidence type="ECO:0000256" key="9">
    <source>
        <dbReference type="ARBA" id="ARBA00023077"/>
    </source>
</evidence>
<feature type="chain" id="PRO_5021228794" evidence="15">
    <location>
        <begin position="22"/>
        <end position="729"/>
    </location>
</feature>
<evidence type="ECO:0000256" key="11">
    <source>
        <dbReference type="ARBA" id="ARBA00023237"/>
    </source>
</evidence>